<comment type="subcellular location">
    <subcellularLocation>
        <location evidence="8">Nucleus</location>
    </subcellularLocation>
    <subcellularLocation>
        <location evidence="8">Chromosome</location>
        <location evidence="8">Telomere</location>
    </subcellularLocation>
</comment>
<dbReference type="GeneID" id="27724495"/>
<dbReference type="GO" id="GO:0070187">
    <property type="term" value="C:shelterin complex"/>
    <property type="evidence" value="ECO:0007669"/>
    <property type="project" value="TreeGrafter"/>
</dbReference>
<dbReference type="Gene3D" id="1.10.10.2170">
    <property type="match status" value="1"/>
</dbReference>
<dbReference type="Pfam" id="PF16589">
    <property type="entry name" value="BRCT_2"/>
    <property type="match status" value="1"/>
</dbReference>
<dbReference type="HOGENOM" id="CLU_006783_1_0_1"/>
<dbReference type="VEuPathDB" id="FungiDB:SAPIO_CDS5423"/>
<evidence type="ECO:0000256" key="2">
    <source>
        <dbReference type="ARBA" id="ARBA00022454"/>
    </source>
</evidence>
<evidence type="ECO:0000256" key="8">
    <source>
        <dbReference type="RuleBase" id="RU367107"/>
    </source>
</evidence>
<dbReference type="InterPro" id="IPR015010">
    <property type="entry name" value="TERF2IP_Myb"/>
</dbReference>
<dbReference type="CDD" id="cd11655">
    <property type="entry name" value="rap1_myb-like"/>
    <property type="match status" value="2"/>
</dbReference>
<keyword evidence="2 8" id="KW-0158">Chromosome</keyword>
<comment type="subunit">
    <text evidence="8">Homodimer.</text>
</comment>
<dbReference type="InterPro" id="IPR001357">
    <property type="entry name" value="BRCT_dom"/>
</dbReference>
<dbReference type="InterPro" id="IPR009057">
    <property type="entry name" value="Homeodomain-like_sf"/>
</dbReference>
<dbReference type="PROSITE" id="PS50172">
    <property type="entry name" value="BRCT"/>
    <property type="match status" value="1"/>
</dbReference>
<feature type="compositionally biased region" description="Acidic residues" evidence="9">
    <location>
        <begin position="637"/>
        <end position="647"/>
    </location>
</feature>
<dbReference type="AlphaFoldDB" id="A0A084G6L0"/>
<feature type="compositionally biased region" description="Pro residues" evidence="9">
    <location>
        <begin position="214"/>
        <end position="226"/>
    </location>
</feature>
<name>A0A084G6L0_PSEDA</name>
<evidence type="ECO:0000256" key="5">
    <source>
        <dbReference type="ARBA" id="ARBA00023159"/>
    </source>
</evidence>
<dbReference type="CDD" id="cd16100">
    <property type="entry name" value="ARID"/>
    <property type="match status" value="1"/>
</dbReference>
<comment type="caution">
    <text evidence="11">The sequence shown here is derived from an EMBL/GenBank/DDBJ whole genome shotgun (WGS) entry which is preliminary data.</text>
</comment>
<evidence type="ECO:0000256" key="7">
    <source>
        <dbReference type="ARBA" id="ARBA00023242"/>
    </source>
</evidence>
<evidence type="ECO:0000256" key="9">
    <source>
        <dbReference type="SAM" id="MobiDB-lite"/>
    </source>
</evidence>
<dbReference type="Pfam" id="PF08914">
    <property type="entry name" value="Myb_Rap1"/>
    <property type="match status" value="2"/>
</dbReference>
<protein>
    <recommendedName>
        <fullName evidence="8">DNA-binding protein RAP1</fullName>
    </recommendedName>
</protein>
<keyword evidence="5" id="KW-0010">Activator</keyword>
<reference evidence="11 12" key="1">
    <citation type="journal article" date="2014" name="Genome Announc.">
        <title>Draft genome sequence of the pathogenic fungus Scedosporium apiospermum.</title>
        <authorList>
            <person name="Vandeputte P."/>
            <person name="Ghamrawi S."/>
            <person name="Rechenmann M."/>
            <person name="Iltis A."/>
            <person name="Giraud S."/>
            <person name="Fleury M."/>
            <person name="Thornton C."/>
            <person name="Delhaes L."/>
            <person name="Meyer W."/>
            <person name="Papon N."/>
            <person name="Bouchara J.P."/>
        </authorList>
    </citation>
    <scope>NUCLEOTIDE SEQUENCE [LARGE SCALE GENOMIC DNA]</scope>
    <source>
        <strain evidence="11 12">IHEM 14462</strain>
    </source>
</reference>
<dbReference type="PANTHER" id="PTHR16466:SF6">
    <property type="entry name" value="TELOMERIC REPEAT-BINDING FACTOR 2-INTERACTING PROTEIN 1"/>
    <property type="match status" value="1"/>
</dbReference>
<feature type="compositionally biased region" description="Acidic residues" evidence="9">
    <location>
        <begin position="733"/>
        <end position="743"/>
    </location>
</feature>
<dbReference type="GO" id="GO:0031848">
    <property type="term" value="P:protection from non-homologous end joining at telomere"/>
    <property type="evidence" value="ECO:0007669"/>
    <property type="project" value="TreeGrafter"/>
</dbReference>
<dbReference type="InterPro" id="IPR039595">
    <property type="entry name" value="TE2IP/Rap1"/>
</dbReference>
<dbReference type="EMBL" id="JOWA01000098">
    <property type="protein sequence ID" value="KEZ42972.1"/>
    <property type="molecule type" value="Genomic_DNA"/>
</dbReference>
<feature type="region of interest" description="Disordered" evidence="9">
    <location>
        <begin position="482"/>
        <end position="745"/>
    </location>
</feature>
<feature type="compositionally biased region" description="Polar residues" evidence="9">
    <location>
        <begin position="657"/>
        <end position="667"/>
    </location>
</feature>
<evidence type="ECO:0000256" key="3">
    <source>
        <dbReference type="ARBA" id="ARBA00022895"/>
    </source>
</evidence>
<keyword evidence="3 8" id="KW-0779">Telomere</keyword>
<dbReference type="InterPro" id="IPR038104">
    <property type="entry name" value="Rap1_C_sf"/>
</dbReference>
<feature type="compositionally biased region" description="Basic and acidic residues" evidence="9">
    <location>
        <begin position="721"/>
        <end position="732"/>
    </location>
</feature>
<evidence type="ECO:0000256" key="4">
    <source>
        <dbReference type="ARBA" id="ARBA00023015"/>
    </source>
</evidence>
<proteinExistence type="inferred from homology"/>
<evidence type="ECO:0000259" key="10">
    <source>
        <dbReference type="PROSITE" id="PS50172"/>
    </source>
</evidence>
<dbReference type="Gene3D" id="1.10.10.60">
    <property type="entry name" value="Homeodomain-like"/>
    <property type="match status" value="2"/>
</dbReference>
<feature type="compositionally biased region" description="Acidic residues" evidence="9">
    <location>
        <begin position="482"/>
        <end position="524"/>
    </location>
</feature>
<gene>
    <name evidence="11" type="ORF">SAPIO_CDS5423</name>
</gene>
<feature type="region of interest" description="Disordered" evidence="9">
    <location>
        <begin position="188"/>
        <end position="258"/>
    </location>
</feature>
<feature type="compositionally biased region" description="Polar residues" evidence="9">
    <location>
        <begin position="600"/>
        <end position="609"/>
    </location>
</feature>
<feature type="region of interest" description="Disordered" evidence="9">
    <location>
        <begin position="338"/>
        <end position="357"/>
    </location>
</feature>
<keyword evidence="12" id="KW-1185">Reference proteome</keyword>
<evidence type="ECO:0000256" key="6">
    <source>
        <dbReference type="ARBA" id="ARBA00023163"/>
    </source>
</evidence>
<evidence type="ECO:0000256" key="1">
    <source>
        <dbReference type="ARBA" id="ARBA00010467"/>
    </source>
</evidence>
<dbReference type="Gene3D" id="1.10.150.60">
    <property type="entry name" value="ARID DNA-binding domain"/>
    <property type="match status" value="1"/>
</dbReference>
<dbReference type="Pfam" id="PF11626">
    <property type="entry name" value="Rap1_C"/>
    <property type="match status" value="1"/>
</dbReference>
<feature type="domain" description="BRCT" evidence="10">
    <location>
        <begin position="25"/>
        <end position="104"/>
    </location>
</feature>
<dbReference type="PANTHER" id="PTHR16466">
    <property type="entry name" value="TELOMERE REPEAT-BINDING FACTOR 2-INTERACTING PROTEIN 1"/>
    <property type="match status" value="1"/>
</dbReference>
<dbReference type="Proteomes" id="UP000028545">
    <property type="component" value="Unassembled WGS sequence"/>
</dbReference>
<sequence>MRHLTQTLGLQLSTSEIPHIVMAGSEGGIFEGIKFWLAQRLPTRQHFKDLIEENGGTVVALDKKADILIADHLRKDCPPNSYSWRLIEQSVKEGRLLDKEDYPAGRLARVPRPIASSQVTKGHRSAFTTADDMILASWATKSDHPSGNKLYMELEASYPHHTWQSWRTRWAKVLRYLSPEVLERMAAAAPASGNRVPTSTPAATRPSQRAQPDQPAPSPSPGPSSPPKQASQPVRQREEPTRQRAPSPPYTSTDDDVLERHVRAMVEKGKLWNSRSVYEELAKKHSHHSATSWQNRFAERWRDKDVDMRDWNSNQPPHSLRSRPTEDGAVGQRTLQNGEANADDSASPRGSPEAEPEKARFYKDLAIFIETEEDGGRNLKMKRRHRFQGVTFDLWDLYQTVLRQNCPVDDVDWELVAEDMDLDWVAGPEVAELLEGCWDKYLGKFHELTAGFAYETQEMDTVEVATSELEEEVEEVVEEVGEEEEVEVEAEEEVEEGVEEQIEEPGDEDIAAEEVEEESEEEDVFEKPSVRARQDQHRRHTMPALRERDSLLPSSPPVRGLPRPAHLGQSSPTLTDRHHPTTTTLLPSRKRSRFSLHSEIPSTPDSQLQPRAARHDAETPRKRRKLRHAEDINTMEPEPEEEEEEEYITPSRKPPLSSANKRASSSVAHRRVETGRAASSAVRRKTATTGVTKETRPAPSPHTPRRRGVRKTAQPRAVPQPERDSSAPPREEPEQEGEEDNSDEVFAAVERFEAQGYSRETVIEGLYRTSMEPTRAELVMESLKTGNGVPKNQRGVWTVRDDERLKAVDSGGRGIAKMRDTLLKKHGAATVDARRRFLADAEAIGFSL</sequence>
<dbReference type="SUPFAM" id="SSF46689">
    <property type="entry name" value="Homeodomain-like"/>
    <property type="match status" value="2"/>
</dbReference>
<comment type="function">
    <text evidence="8">Involved in the regulation of telomere length, clustering and has a specific role in telomere position effect (TPE).</text>
</comment>
<accession>A0A084G6L0</accession>
<dbReference type="KEGG" id="sapo:SAPIO_CDS5423"/>
<organism evidence="11 12">
    <name type="scientific">Pseudallescheria apiosperma</name>
    <name type="common">Scedosporium apiospermum</name>
    <dbReference type="NCBI Taxonomy" id="563466"/>
    <lineage>
        <taxon>Eukaryota</taxon>
        <taxon>Fungi</taxon>
        <taxon>Dikarya</taxon>
        <taxon>Ascomycota</taxon>
        <taxon>Pezizomycotina</taxon>
        <taxon>Sordariomycetes</taxon>
        <taxon>Hypocreomycetidae</taxon>
        <taxon>Microascales</taxon>
        <taxon>Microascaceae</taxon>
        <taxon>Scedosporium</taxon>
    </lineage>
</organism>
<dbReference type="InterPro" id="IPR021661">
    <property type="entry name" value="Rap1_C"/>
</dbReference>
<dbReference type="GO" id="GO:0042162">
    <property type="term" value="F:telomeric DNA binding"/>
    <property type="evidence" value="ECO:0007669"/>
    <property type="project" value="TreeGrafter"/>
</dbReference>
<feature type="region of interest" description="Disordered" evidence="9">
    <location>
        <begin position="308"/>
        <end position="329"/>
    </location>
</feature>
<dbReference type="InterPro" id="IPR036431">
    <property type="entry name" value="ARID_dom_sf"/>
</dbReference>
<dbReference type="OMA" id="WKYITDS"/>
<comment type="similarity">
    <text evidence="1 8">Belongs to the RAP1 family.</text>
</comment>
<keyword evidence="7 8" id="KW-0539">Nucleus</keyword>
<evidence type="ECO:0000313" key="12">
    <source>
        <dbReference type="Proteomes" id="UP000028545"/>
    </source>
</evidence>
<keyword evidence="4" id="KW-0805">Transcription regulation</keyword>
<dbReference type="RefSeq" id="XP_016642771.1">
    <property type="nucleotide sequence ID" value="XM_016787756.1"/>
</dbReference>
<feature type="compositionally biased region" description="Basic and acidic residues" evidence="9">
    <location>
        <begin position="525"/>
        <end position="535"/>
    </location>
</feature>
<keyword evidence="6" id="KW-0804">Transcription</keyword>
<dbReference type="GO" id="GO:0010833">
    <property type="term" value="P:telomere maintenance via telomere lengthening"/>
    <property type="evidence" value="ECO:0007669"/>
    <property type="project" value="UniProtKB-UniRule"/>
</dbReference>
<evidence type="ECO:0000313" key="11">
    <source>
        <dbReference type="EMBL" id="KEZ42972.1"/>
    </source>
</evidence>
<dbReference type="OrthoDB" id="435460at2759"/>